<keyword evidence="2" id="KW-1185">Reference proteome</keyword>
<reference evidence="1" key="1">
    <citation type="submission" date="2022-11" db="EMBL/GenBank/DDBJ databases">
        <title>Genome Sequence of Nemania bipapillata.</title>
        <authorList>
            <person name="Buettner E."/>
        </authorList>
    </citation>
    <scope>NUCLEOTIDE SEQUENCE</scope>
    <source>
        <strain evidence="1">CP14</strain>
    </source>
</reference>
<evidence type="ECO:0000313" key="2">
    <source>
        <dbReference type="Proteomes" id="UP001153334"/>
    </source>
</evidence>
<sequence>MPARTPALYELMFKGFNNGLRWETKGYKTYDAETNTLTHIHRFLLLHRHSRHLAKVLFRNIRTTQKGVIADFLTDIYELATKNVHLCGRMKPQEFWAYAKNSWEWSANFNDEAFWQFTYKLFHARALYLDSVALEDQPECHPLIEALDCFRDTFYDYYDPEAVLKPLVGRNLNQEAIEDVEDDMFIARNTRQMYFKYAQVDSEGDGNDQLVATIIWDDQDPELDPNDEKYAVNTGPPAEFLEDNTGFYIDLGPSNPRHGYKDAYREIEDALKKADEEELEAKKQEAEATGLEDDMMMMDVGQEGRDQMGDIGMGKLGI</sequence>
<dbReference type="EMBL" id="JAPESX010000641">
    <property type="protein sequence ID" value="KAJ8120346.1"/>
    <property type="molecule type" value="Genomic_DNA"/>
</dbReference>
<proteinExistence type="predicted"/>
<evidence type="ECO:0000313" key="1">
    <source>
        <dbReference type="EMBL" id="KAJ8120346.1"/>
    </source>
</evidence>
<comment type="caution">
    <text evidence="1">The sequence shown here is derived from an EMBL/GenBank/DDBJ whole genome shotgun (WGS) entry which is preliminary data.</text>
</comment>
<name>A0ACC2IYY9_9PEZI</name>
<organism evidence="1 2">
    <name type="scientific">Nemania bipapillata</name>
    <dbReference type="NCBI Taxonomy" id="110536"/>
    <lineage>
        <taxon>Eukaryota</taxon>
        <taxon>Fungi</taxon>
        <taxon>Dikarya</taxon>
        <taxon>Ascomycota</taxon>
        <taxon>Pezizomycotina</taxon>
        <taxon>Sordariomycetes</taxon>
        <taxon>Xylariomycetidae</taxon>
        <taxon>Xylariales</taxon>
        <taxon>Xylariaceae</taxon>
        <taxon>Nemania</taxon>
    </lineage>
</organism>
<dbReference type="Proteomes" id="UP001153334">
    <property type="component" value="Unassembled WGS sequence"/>
</dbReference>
<protein>
    <submittedName>
        <fullName evidence="1">Uncharacterized protein</fullName>
    </submittedName>
</protein>
<accession>A0ACC2IYY9</accession>
<gene>
    <name evidence="1" type="ORF">ONZ43_g2923</name>
</gene>